<evidence type="ECO:0000313" key="1">
    <source>
        <dbReference type="EMBL" id="KIL56388.1"/>
    </source>
</evidence>
<reference evidence="1 2" key="1">
    <citation type="submission" date="2014-04" db="EMBL/GenBank/DDBJ databases">
        <title>Evolutionary Origins and Diversification of the Mycorrhizal Mutualists.</title>
        <authorList>
            <consortium name="DOE Joint Genome Institute"/>
            <consortium name="Mycorrhizal Genomics Consortium"/>
            <person name="Kohler A."/>
            <person name="Kuo A."/>
            <person name="Nagy L.G."/>
            <person name="Floudas D."/>
            <person name="Copeland A."/>
            <person name="Barry K.W."/>
            <person name="Cichocki N."/>
            <person name="Veneault-Fourrey C."/>
            <person name="LaButti K."/>
            <person name="Lindquist E.A."/>
            <person name="Lipzen A."/>
            <person name="Lundell T."/>
            <person name="Morin E."/>
            <person name="Murat C."/>
            <person name="Riley R."/>
            <person name="Ohm R."/>
            <person name="Sun H."/>
            <person name="Tunlid A."/>
            <person name="Henrissat B."/>
            <person name="Grigoriev I.V."/>
            <person name="Hibbett D.S."/>
            <person name="Martin F."/>
        </authorList>
    </citation>
    <scope>NUCLEOTIDE SEQUENCE [LARGE SCALE GENOMIC DNA]</scope>
    <source>
        <strain evidence="1 2">Koide BX008</strain>
    </source>
</reference>
<dbReference type="HOGENOM" id="CLU_1721882_0_0_1"/>
<dbReference type="EMBL" id="KN818425">
    <property type="protein sequence ID" value="KIL56388.1"/>
    <property type="molecule type" value="Genomic_DNA"/>
</dbReference>
<accession>A0A0C2WJQ4</accession>
<dbReference type="OrthoDB" id="3311904at2759"/>
<dbReference type="Proteomes" id="UP000054549">
    <property type="component" value="Unassembled WGS sequence"/>
</dbReference>
<organism evidence="1 2">
    <name type="scientific">Amanita muscaria (strain Koide BX008)</name>
    <dbReference type="NCBI Taxonomy" id="946122"/>
    <lineage>
        <taxon>Eukaryota</taxon>
        <taxon>Fungi</taxon>
        <taxon>Dikarya</taxon>
        <taxon>Basidiomycota</taxon>
        <taxon>Agaricomycotina</taxon>
        <taxon>Agaricomycetes</taxon>
        <taxon>Agaricomycetidae</taxon>
        <taxon>Agaricales</taxon>
        <taxon>Pluteineae</taxon>
        <taxon>Amanitaceae</taxon>
        <taxon>Amanita</taxon>
    </lineage>
</organism>
<gene>
    <name evidence="1" type="ORF">M378DRAFT_172785</name>
</gene>
<proteinExistence type="predicted"/>
<name>A0A0C2WJQ4_AMAMK</name>
<sequence>MLPSGQILLGTIPSFSWGGDELLLTPGYEGLAEMWDVQRADKGIVTGAMSLPVTCEAWDVQTIKGTEASDDIDVMEDVEEKPPTGPSSLDILSWYEQVAESAPEPLPLIPGSFKRGVIGGMSANDILMIKGLIDPPVYIQFLDLSSFSRLQS</sequence>
<protein>
    <submittedName>
        <fullName evidence="1">Uncharacterized protein</fullName>
    </submittedName>
</protein>
<dbReference type="InParanoid" id="A0A0C2WJQ4"/>
<dbReference type="AlphaFoldDB" id="A0A0C2WJQ4"/>
<evidence type="ECO:0000313" key="2">
    <source>
        <dbReference type="Proteomes" id="UP000054549"/>
    </source>
</evidence>
<keyword evidence="2" id="KW-1185">Reference proteome</keyword>